<name>A0A2S7K1U3_9PROT</name>
<dbReference type="InterPro" id="IPR058649">
    <property type="entry name" value="CzcB_C"/>
</dbReference>
<organism evidence="4 5">
    <name type="scientific">Hyphococcus luteus</name>
    <dbReference type="NCBI Taxonomy" id="2058213"/>
    <lineage>
        <taxon>Bacteria</taxon>
        <taxon>Pseudomonadati</taxon>
        <taxon>Pseudomonadota</taxon>
        <taxon>Alphaproteobacteria</taxon>
        <taxon>Parvularculales</taxon>
        <taxon>Parvularculaceae</taxon>
        <taxon>Hyphococcus</taxon>
    </lineage>
</organism>
<evidence type="ECO:0000259" key="3">
    <source>
        <dbReference type="Pfam" id="PF25975"/>
    </source>
</evidence>
<dbReference type="Proteomes" id="UP000239504">
    <property type="component" value="Unassembled WGS sequence"/>
</dbReference>
<dbReference type="GO" id="GO:0046914">
    <property type="term" value="F:transition metal ion binding"/>
    <property type="evidence" value="ECO:0007669"/>
    <property type="project" value="TreeGrafter"/>
</dbReference>
<dbReference type="GO" id="GO:0015679">
    <property type="term" value="P:plasma membrane copper ion transport"/>
    <property type="evidence" value="ECO:0007669"/>
    <property type="project" value="TreeGrafter"/>
</dbReference>
<dbReference type="EMBL" id="PJCH01000015">
    <property type="protein sequence ID" value="PQA86472.1"/>
    <property type="molecule type" value="Genomic_DNA"/>
</dbReference>
<dbReference type="Gene3D" id="1.10.287.470">
    <property type="entry name" value="Helix hairpin bin"/>
    <property type="match status" value="1"/>
</dbReference>
<dbReference type="GO" id="GO:0022857">
    <property type="term" value="F:transmembrane transporter activity"/>
    <property type="evidence" value="ECO:0007669"/>
    <property type="project" value="InterPro"/>
</dbReference>
<dbReference type="OrthoDB" id="7616937at2"/>
<keyword evidence="5" id="KW-1185">Reference proteome</keyword>
<dbReference type="Gene3D" id="2.40.50.100">
    <property type="match status" value="1"/>
</dbReference>
<dbReference type="Gene3D" id="2.40.30.170">
    <property type="match status" value="1"/>
</dbReference>
<dbReference type="SUPFAM" id="SSF111369">
    <property type="entry name" value="HlyD-like secretion proteins"/>
    <property type="match status" value="1"/>
</dbReference>
<reference evidence="4 5" key="1">
    <citation type="submission" date="2017-12" db="EMBL/GenBank/DDBJ databases">
        <authorList>
            <person name="Hurst M.R.H."/>
        </authorList>
    </citation>
    <scope>NUCLEOTIDE SEQUENCE [LARGE SCALE GENOMIC DNA]</scope>
    <source>
        <strain evidence="4 5">SY-3-19</strain>
    </source>
</reference>
<dbReference type="GO" id="GO:0030288">
    <property type="term" value="C:outer membrane-bounded periplasmic space"/>
    <property type="evidence" value="ECO:0007669"/>
    <property type="project" value="TreeGrafter"/>
</dbReference>
<comment type="similarity">
    <text evidence="1">Belongs to the membrane fusion protein (MFP) (TC 8.A.1) family.</text>
</comment>
<dbReference type="Pfam" id="PF25975">
    <property type="entry name" value="CzcB_C"/>
    <property type="match status" value="1"/>
</dbReference>
<feature type="domain" description="CzcB-like C-terminal circularly permuted SH3-like" evidence="3">
    <location>
        <begin position="340"/>
        <end position="395"/>
    </location>
</feature>
<proteinExistence type="inferred from homology"/>
<protein>
    <recommendedName>
        <fullName evidence="3">CzcB-like C-terminal circularly permuted SH3-like domain-containing protein</fullName>
    </recommendedName>
</protein>
<evidence type="ECO:0000256" key="1">
    <source>
        <dbReference type="ARBA" id="ARBA00009477"/>
    </source>
</evidence>
<gene>
    <name evidence="4" type="ORF">CW354_19280</name>
</gene>
<evidence type="ECO:0000313" key="4">
    <source>
        <dbReference type="EMBL" id="PQA86472.1"/>
    </source>
</evidence>
<dbReference type="GO" id="GO:0060003">
    <property type="term" value="P:copper ion export"/>
    <property type="evidence" value="ECO:0007669"/>
    <property type="project" value="TreeGrafter"/>
</dbReference>
<dbReference type="Gene3D" id="2.40.420.20">
    <property type="match status" value="1"/>
</dbReference>
<dbReference type="GO" id="GO:0016020">
    <property type="term" value="C:membrane"/>
    <property type="evidence" value="ECO:0007669"/>
    <property type="project" value="InterPro"/>
</dbReference>
<dbReference type="PANTHER" id="PTHR30097:SF4">
    <property type="entry name" value="SLR6042 PROTEIN"/>
    <property type="match status" value="1"/>
</dbReference>
<evidence type="ECO:0000256" key="2">
    <source>
        <dbReference type="ARBA" id="ARBA00022448"/>
    </source>
</evidence>
<dbReference type="AlphaFoldDB" id="A0A2S7K1U3"/>
<keyword evidence="2" id="KW-0813">Transport</keyword>
<evidence type="ECO:0000313" key="5">
    <source>
        <dbReference type="Proteomes" id="UP000239504"/>
    </source>
</evidence>
<accession>A0A2S7K1U3</accession>
<dbReference type="PANTHER" id="PTHR30097">
    <property type="entry name" value="CATION EFFLUX SYSTEM PROTEIN CUSB"/>
    <property type="match status" value="1"/>
</dbReference>
<dbReference type="InterPro" id="IPR051909">
    <property type="entry name" value="MFP_Cation_Efflux"/>
</dbReference>
<dbReference type="InterPro" id="IPR006143">
    <property type="entry name" value="RND_pump_MFP"/>
</dbReference>
<dbReference type="NCBIfam" id="TIGR01730">
    <property type="entry name" value="RND_mfp"/>
    <property type="match status" value="1"/>
</dbReference>
<sequence>MAAKCRPQCPTGPACGCVSTPLANAIHSQVNVSKANVTTIPARYEAIVGILGMMAQNFLRAGIFLLAAWAAHAPAAAQREIEMSPASRMALGVETATVATATASEGVSAPAMVIAPNGALKAAASPFDGVMVEALKTPGSDIKAGDPLAVIYSASYADAASELEARRLTMAHMAHLAERADELLKLGLRSEQEADEAHHDAISAQLSYEALQEQLEYVRRGGQPGQFVLTAPAAGIVTHVRPGAGEMIDAGAPVISILAGDVFWARAQVSERHGATLKPGAPVTVENISAKGRIVSVDPEIDPATRSLNVVAELPPVRTWRLGAMLTLSFETAPGEGALLVPSKAIVRLGGADVVFVETEEGFLTTPVDVVSRSRQDALIRGGALVQGDKVAVSGLAALKNIASGV</sequence>
<comment type="caution">
    <text evidence="4">The sequence shown here is derived from an EMBL/GenBank/DDBJ whole genome shotgun (WGS) entry which is preliminary data.</text>
</comment>